<evidence type="ECO:0000256" key="4">
    <source>
        <dbReference type="ARBA" id="ARBA00023163"/>
    </source>
</evidence>
<organism evidence="7 8">
    <name type="scientific">Mycolicibacterium fortuitum</name>
    <name type="common">Mycobacterium fortuitum</name>
    <dbReference type="NCBI Taxonomy" id="1766"/>
    <lineage>
        <taxon>Bacteria</taxon>
        <taxon>Bacillati</taxon>
        <taxon>Actinomycetota</taxon>
        <taxon>Actinomycetes</taxon>
        <taxon>Mycobacteriales</taxon>
        <taxon>Mycobacteriaceae</taxon>
        <taxon>Mycolicibacterium</taxon>
    </lineage>
</organism>
<name>A0ABD6QCR3_MYCFO</name>
<accession>A0ABD6QCR3</accession>
<dbReference type="EMBL" id="MBER01000181">
    <property type="protein sequence ID" value="OMC33109.1"/>
    <property type="molecule type" value="Genomic_DNA"/>
</dbReference>
<keyword evidence="2" id="KW-0805">Transcription regulation</keyword>
<dbReference type="InterPro" id="IPR001647">
    <property type="entry name" value="HTH_TetR"/>
</dbReference>
<dbReference type="PANTHER" id="PTHR30055:SF234">
    <property type="entry name" value="HTH-TYPE TRANSCRIPTIONAL REGULATOR BETI"/>
    <property type="match status" value="1"/>
</dbReference>
<dbReference type="Gene3D" id="1.10.357.10">
    <property type="entry name" value="Tetracycline Repressor, domain 2"/>
    <property type="match status" value="1"/>
</dbReference>
<sequence length="226" mass="25391">MVAHTATAVAYTTIFRSVIVPDVTVVRSERAERILRAAMHLFHERGFNAVGVDLIGERAGMSGPAIYRHFASKDAILVTLVDDAIDKVLLATAGVHDDPFDELRHLVRMHVQRVLEERELMSIWIKERNAIPKKLRPRLRSRIDRYMDRWFLCLDRCYPGNPRPVLVTAVHAIHGLIDSAATWPEEMLSVDGTDDVLTGIAMAGFGWLGDQERPVVGDGTCRQETI</sequence>
<dbReference type="AlphaFoldDB" id="A0ABD6QCR3"/>
<evidence type="ECO:0000256" key="3">
    <source>
        <dbReference type="ARBA" id="ARBA00023125"/>
    </source>
</evidence>
<comment type="subunit">
    <text evidence="1">Homodimer.</text>
</comment>
<protein>
    <recommendedName>
        <fullName evidence="6">HTH tetR-type domain-containing protein</fullName>
    </recommendedName>
</protein>
<dbReference type="InterPro" id="IPR009057">
    <property type="entry name" value="Homeodomain-like_sf"/>
</dbReference>
<evidence type="ECO:0000256" key="1">
    <source>
        <dbReference type="ARBA" id="ARBA00011738"/>
    </source>
</evidence>
<dbReference type="GO" id="GO:0003677">
    <property type="term" value="F:DNA binding"/>
    <property type="evidence" value="ECO:0007669"/>
    <property type="project" value="UniProtKB-UniRule"/>
</dbReference>
<dbReference type="InterPro" id="IPR050109">
    <property type="entry name" value="HTH-type_TetR-like_transc_reg"/>
</dbReference>
<dbReference type="PRINTS" id="PR00455">
    <property type="entry name" value="HTHTETR"/>
</dbReference>
<dbReference type="GO" id="GO:0045892">
    <property type="term" value="P:negative regulation of DNA-templated transcription"/>
    <property type="evidence" value="ECO:0007669"/>
    <property type="project" value="UniProtKB-ARBA"/>
</dbReference>
<proteinExistence type="predicted"/>
<dbReference type="SUPFAM" id="SSF46689">
    <property type="entry name" value="Homeodomain-like"/>
    <property type="match status" value="1"/>
</dbReference>
<dbReference type="PANTHER" id="PTHR30055">
    <property type="entry name" value="HTH-TYPE TRANSCRIPTIONAL REGULATOR RUTR"/>
    <property type="match status" value="1"/>
</dbReference>
<feature type="DNA-binding region" description="H-T-H motif" evidence="5">
    <location>
        <begin position="51"/>
        <end position="70"/>
    </location>
</feature>
<dbReference type="Pfam" id="PF00440">
    <property type="entry name" value="TetR_N"/>
    <property type="match status" value="1"/>
</dbReference>
<reference evidence="7 8" key="1">
    <citation type="submission" date="2016-07" db="EMBL/GenBank/DDBJ databases">
        <authorList>
            <person name="Sutton G."/>
            <person name="Brinkac L."/>
            <person name="Sanka R."/>
            <person name="Adams M."/>
            <person name="Lau E."/>
            <person name="Kumar A."/>
            <person name="Macaden R."/>
        </authorList>
    </citation>
    <scope>NUCLEOTIDE SEQUENCE [LARGE SCALE GENOMIC DNA]</scope>
    <source>
        <strain evidence="7 8">GA-0871</strain>
    </source>
</reference>
<dbReference type="Gene3D" id="1.10.10.60">
    <property type="entry name" value="Homeodomain-like"/>
    <property type="match status" value="1"/>
</dbReference>
<evidence type="ECO:0000313" key="7">
    <source>
        <dbReference type="EMBL" id="OMC33109.1"/>
    </source>
</evidence>
<dbReference type="Proteomes" id="UP000187001">
    <property type="component" value="Unassembled WGS sequence"/>
</dbReference>
<evidence type="ECO:0000256" key="5">
    <source>
        <dbReference type="PROSITE-ProRule" id="PRU00335"/>
    </source>
</evidence>
<gene>
    <name evidence="7" type="ORF">A5742_14525</name>
</gene>
<keyword evidence="3 5" id="KW-0238">DNA-binding</keyword>
<dbReference type="PROSITE" id="PS50977">
    <property type="entry name" value="HTH_TETR_2"/>
    <property type="match status" value="1"/>
</dbReference>
<keyword evidence="4" id="KW-0804">Transcription</keyword>
<dbReference type="FunFam" id="1.10.10.60:FF:000141">
    <property type="entry name" value="TetR family transcriptional regulator"/>
    <property type="match status" value="1"/>
</dbReference>
<evidence type="ECO:0000259" key="6">
    <source>
        <dbReference type="PROSITE" id="PS50977"/>
    </source>
</evidence>
<evidence type="ECO:0000313" key="8">
    <source>
        <dbReference type="Proteomes" id="UP000187001"/>
    </source>
</evidence>
<evidence type="ECO:0000256" key="2">
    <source>
        <dbReference type="ARBA" id="ARBA00023015"/>
    </source>
</evidence>
<feature type="domain" description="HTH tetR-type" evidence="6">
    <location>
        <begin position="28"/>
        <end position="88"/>
    </location>
</feature>
<comment type="caution">
    <text evidence="7">The sequence shown here is derived from an EMBL/GenBank/DDBJ whole genome shotgun (WGS) entry which is preliminary data.</text>
</comment>